<evidence type="ECO:0000256" key="1">
    <source>
        <dbReference type="SAM" id="MobiDB-lite"/>
    </source>
</evidence>
<gene>
    <name evidence="2" type="ORF">MKZ38_008394</name>
</gene>
<accession>A0AAD5WMH3</accession>
<feature type="region of interest" description="Disordered" evidence="1">
    <location>
        <begin position="261"/>
        <end position="305"/>
    </location>
</feature>
<evidence type="ECO:0000313" key="2">
    <source>
        <dbReference type="EMBL" id="KAJ2893642.1"/>
    </source>
</evidence>
<feature type="compositionally biased region" description="Polar residues" evidence="1">
    <location>
        <begin position="1"/>
        <end position="15"/>
    </location>
</feature>
<feature type="region of interest" description="Disordered" evidence="1">
    <location>
        <begin position="366"/>
        <end position="388"/>
    </location>
</feature>
<keyword evidence="3" id="KW-1185">Reference proteome</keyword>
<dbReference type="AlphaFoldDB" id="A0AAD5WMH3"/>
<feature type="region of interest" description="Disordered" evidence="1">
    <location>
        <begin position="1"/>
        <end position="203"/>
    </location>
</feature>
<organism evidence="2 3">
    <name type="scientific">Zalerion maritima</name>
    <dbReference type="NCBI Taxonomy" id="339359"/>
    <lineage>
        <taxon>Eukaryota</taxon>
        <taxon>Fungi</taxon>
        <taxon>Dikarya</taxon>
        <taxon>Ascomycota</taxon>
        <taxon>Pezizomycotina</taxon>
        <taxon>Sordariomycetes</taxon>
        <taxon>Lulworthiomycetidae</taxon>
        <taxon>Lulworthiales</taxon>
        <taxon>Lulworthiaceae</taxon>
        <taxon>Zalerion</taxon>
    </lineage>
</organism>
<comment type="caution">
    <text evidence="2">The sequence shown here is derived from an EMBL/GenBank/DDBJ whole genome shotgun (WGS) entry which is preliminary data.</text>
</comment>
<name>A0AAD5WMH3_9PEZI</name>
<feature type="region of interest" description="Disordered" evidence="1">
    <location>
        <begin position="215"/>
        <end position="240"/>
    </location>
</feature>
<protein>
    <submittedName>
        <fullName evidence="2">Uncharacterized protein</fullName>
    </submittedName>
</protein>
<feature type="compositionally biased region" description="Basic residues" evidence="1">
    <location>
        <begin position="272"/>
        <end position="281"/>
    </location>
</feature>
<dbReference type="EMBL" id="JAKWBI020000581">
    <property type="protein sequence ID" value="KAJ2893642.1"/>
    <property type="molecule type" value="Genomic_DNA"/>
</dbReference>
<feature type="compositionally biased region" description="Polar residues" evidence="1">
    <location>
        <begin position="421"/>
        <end position="438"/>
    </location>
</feature>
<evidence type="ECO:0000313" key="3">
    <source>
        <dbReference type="Proteomes" id="UP001201980"/>
    </source>
</evidence>
<proteinExistence type="predicted"/>
<feature type="compositionally biased region" description="Polar residues" evidence="1">
    <location>
        <begin position="88"/>
        <end position="102"/>
    </location>
</feature>
<feature type="compositionally biased region" description="Polar residues" evidence="1">
    <location>
        <begin position="145"/>
        <end position="155"/>
    </location>
</feature>
<feature type="region of interest" description="Disordered" evidence="1">
    <location>
        <begin position="401"/>
        <end position="486"/>
    </location>
</feature>
<reference evidence="2" key="1">
    <citation type="submission" date="2022-07" db="EMBL/GenBank/DDBJ databases">
        <title>Draft genome sequence of Zalerion maritima ATCC 34329, a (micro)plastics degrading marine fungus.</title>
        <authorList>
            <person name="Paco A."/>
            <person name="Goncalves M.F.M."/>
            <person name="Rocha-Santos T.A.P."/>
            <person name="Alves A."/>
        </authorList>
    </citation>
    <scope>NUCLEOTIDE SEQUENCE</scope>
    <source>
        <strain evidence="2">ATCC 34329</strain>
    </source>
</reference>
<dbReference type="Proteomes" id="UP001201980">
    <property type="component" value="Unassembled WGS sequence"/>
</dbReference>
<feature type="compositionally biased region" description="Basic residues" evidence="1">
    <location>
        <begin position="37"/>
        <end position="46"/>
    </location>
</feature>
<sequence length="486" mass="53148">MVSQGGENKNPSTAMSFLIPDRRRENPKLPPPSQYRRPPKLAKRRAKTDPPSSYDSHLGSRDEELLPYELQTSFLKEASQESSQESSNQPDDGSIKTSSSSVFGLRRARTVHHDQQRRPSFPIIYRPTASPSPAWRIKQEPAYRTQGTSAESYQSLGPGHSDGKRTDILHQAPDSDNECYDNVGSLPRRSFHQRSNSVPSRQLRLASCPELLRRTHSQGHDSTIRDSPPLHPLSRNPDNENSLAQLYRKLRGILHAPLHDVSDMGSTLTRGPQRRRGHKLHSEHASFSGDHNPLHPTPVTNPISSAGRITPLALSRERLKSFGSSSGDPGSHAVDIEDTGSIIHTPFSGVAIFDLEAQAIRELESFVNNPDDGDTIKMPSPRRYHQTEPPYSESILMALDSSATGDGNMSPGGPGPSGVPQNTPASDKPQSTIRSVHSSKVEKELTEAIPVSPLGSLIDRLSLEAEESGGSLSVTPAGRKSDMRGS</sequence>